<gene>
    <name evidence="1" type="primary">ORF5332</name>
</gene>
<name>A0A0B6XXQ0_9EUPU</name>
<dbReference type="AlphaFoldDB" id="A0A0B6XXQ0"/>
<dbReference type="EMBL" id="HACG01001967">
    <property type="protein sequence ID" value="CEK48832.1"/>
    <property type="molecule type" value="Transcribed_RNA"/>
</dbReference>
<proteinExistence type="predicted"/>
<feature type="non-terminal residue" evidence="1">
    <location>
        <position position="1"/>
    </location>
</feature>
<reference evidence="1" key="1">
    <citation type="submission" date="2014-12" db="EMBL/GenBank/DDBJ databases">
        <title>Insight into the proteome of Arion vulgaris.</title>
        <authorList>
            <person name="Aradska J."/>
            <person name="Bulat T."/>
            <person name="Smidak R."/>
            <person name="Sarate P."/>
            <person name="Gangsoo J."/>
            <person name="Sialana F."/>
            <person name="Bilban M."/>
            <person name="Lubec G."/>
        </authorList>
    </citation>
    <scope>NUCLEOTIDE SEQUENCE</scope>
    <source>
        <tissue evidence="1">Skin</tissue>
    </source>
</reference>
<organism evidence="1">
    <name type="scientific">Arion vulgaris</name>
    <dbReference type="NCBI Taxonomy" id="1028688"/>
    <lineage>
        <taxon>Eukaryota</taxon>
        <taxon>Metazoa</taxon>
        <taxon>Spiralia</taxon>
        <taxon>Lophotrochozoa</taxon>
        <taxon>Mollusca</taxon>
        <taxon>Gastropoda</taxon>
        <taxon>Heterobranchia</taxon>
        <taxon>Euthyneura</taxon>
        <taxon>Panpulmonata</taxon>
        <taxon>Eupulmonata</taxon>
        <taxon>Stylommatophora</taxon>
        <taxon>Helicina</taxon>
        <taxon>Arionoidea</taxon>
        <taxon>Arionidae</taxon>
        <taxon>Arion</taxon>
    </lineage>
</organism>
<sequence>KYTREQNDAPRIETHDLWSARQGFNYRDPDMLYHKGIIELGHSCAISQSLCTDQTNFRIKVACL</sequence>
<evidence type="ECO:0000313" key="1">
    <source>
        <dbReference type="EMBL" id="CEK48832.1"/>
    </source>
</evidence>
<accession>A0A0B6XXQ0</accession>
<protein>
    <submittedName>
        <fullName evidence="1">Uncharacterized protein</fullName>
    </submittedName>
</protein>